<evidence type="ECO:0000256" key="5">
    <source>
        <dbReference type="ARBA" id="ARBA00022989"/>
    </source>
</evidence>
<dbReference type="InterPro" id="IPR036721">
    <property type="entry name" value="RCK_C_sf"/>
</dbReference>
<dbReference type="SUPFAM" id="SSF116726">
    <property type="entry name" value="TrkA C-terminal domain-like"/>
    <property type="match status" value="2"/>
</dbReference>
<feature type="transmembrane region" description="Helical" evidence="7">
    <location>
        <begin position="91"/>
        <end position="124"/>
    </location>
</feature>
<comment type="subcellular location">
    <subcellularLocation>
        <location evidence="1">Membrane</location>
        <topology evidence="1">Multi-pass membrane protein</topology>
    </subcellularLocation>
</comment>
<reference evidence="9" key="1">
    <citation type="submission" date="2023-03" db="EMBL/GenBank/DDBJ databases">
        <title>Lomoglobus Profundus gen. nov., sp. nov., a novel member of the phylum Verrucomicrobia, isolated from deep-marine sediment of South China Sea.</title>
        <authorList>
            <person name="Ahmad T."/>
            <person name="Ishaq S.E."/>
            <person name="Wang F."/>
        </authorList>
    </citation>
    <scope>NUCLEOTIDE SEQUENCE</scope>
    <source>
        <strain evidence="9">LMO-M01</strain>
    </source>
</reference>
<dbReference type="GO" id="GO:0006813">
    <property type="term" value="P:potassium ion transport"/>
    <property type="evidence" value="ECO:0007669"/>
    <property type="project" value="InterPro"/>
</dbReference>
<feature type="domain" description="RCK C-terminal" evidence="8">
    <location>
        <begin position="208"/>
        <end position="292"/>
    </location>
</feature>
<evidence type="ECO:0000259" key="8">
    <source>
        <dbReference type="PROSITE" id="PS51202"/>
    </source>
</evidence>
<organism evidence="9 10">
    <name type="scientific">Synoicihabitans lomoniglobus</name>
    <dbReference type="NCBI Taxonomy" id="2909285"/>
    <lineage>
        <taxon>Bacteria</taxon>
        <taxon>Pseudomonadati</taxon>
        <taxon>Verrucomicrobiota</taxon>
        <taxon>Opitutia</taxon>
        <taxon>Opitutales</taxon>
        <taxon>Opitutaceae</taxon>
        <taxon>Synoicihabitans</taxon>
    </lineage>
</organism>
<feature type="transmembrane region" description="Helical" evidence="7">
    <location>
        <begin position="576"/>
        <end position="596"/>
    </location>
</feature>
<dbReference type="Pfam" id="PF03600">
    <property type="entry name" value="CitMHS"/>
    <property type="match status" value="1"/>
</dbReference>
<dbReference type="InterPro" id="IPR004680">
    <property type="entry name" value="Cit_transptr-like_dom"/>
</dbReference>
<evidence type="ECO:0000256" key="3">
    <source>
        <dbReference type="ARBA" id="ARBA00022692"/>
    </source>
</evidence>
<dbReference type="Proteomes" id="UP001218638">
    <property type="component" value="Chromosome"/>
</dbReference>
<evidence type="ECO:0000313" key="9">
    <source>
        <dbReference type="EMBL" id="WED63093.1"/>
    </source>
</evidence>
<evidence type="ECO:0000256" key="4">
    <source>
        <dbReference type="ARBA" id="ARBA00022737"/>
    </source>
</evidence>
<dbReference type="PANTHER" id="PTHR43652:SF2">
    <property type="entry name" value="BASIC AMINO ACID ANTIPORTER YFCC-RELATED"/>
    <property type="match status" value="1"/>
</dbReference>
<dbReference type="InterPro" id="IPR051679">
    <property type="entry name" value="DASS-Related_Transporters"/>
</dbReference>
<dbReference type="KEGG" id="slom:PXH66_12195"/>
<protein>
    <submittedName>
        <fullName evidence="9">SLC13 family permease</fullName>
    </submittedName>
</protein>
<keyword evidence="10" id="KW-1185">Reference proteome</keyword>
<dbReference type="Gene3D" id="3.30.70.1450">
    <property type="entry name" value="Regulator of K+ conductance, C-terminal domain"/>
    <property type="match status" value="2"/>
</dbReference>
<dbReference type="GO" id="GO:0008324">
    <property type="term" value="F:monoatomic cation transmembrane transporter activity"/>
    <property type="evidence" value="ECO:0007669"/>
    <property type="project" value="InterPro"/>
</dbReference>
<keyword evidence="6 7" id="KW-0472">Membrane</keyword>
<proteinExistence type="predicted"/>
<feature type="transmembrane region" description="Helical" evidence="7">
    <location>
        <begin position="494"/>
        <end position="525"/>
    </location>
</feature>
<feature type="transmembrane region" description="Helical" evidence="7">
    <location>
        <begin position="537"/>
        <end position="556"/>
    </location>
</feature>
<dbReference type="GO" id="GO:0005886">
    <property type="term" value="C:plasma membrane"/>
    <property type="evidence" value="ECO:0007669"/>
    <property type="project" value="TreeGrafter"/>
</dbReference>
<dbReference type="RefSeq" id="WP_330931769.1">
    <property type="nucleotide sequence ID" value="NZ_CP119075.1"/>
</dbReference>
<evidence type="ECO:0000256" key="2">
    <source>
        <dbReference type="ARBA" id="ARBA00022448"/>
    </source>
</evidence>
<keyword evidence="5 7" id="KW-1133">Transmembrane helix</keyword>
<feature type="domain" description="RCK C-terminal" evidence="8">
    <location>
        <begin position="300"/>
        <end position="384"/>
    </location>
</feature>
<dbReference type="Pfam" id="PF02080">
    <property type="entry name" value="TrkA_C"/>
    <property type="match status" value="2"/>
</dbReference>
<evidence type="ECO:0000256" key="6">
    <source>
        <dbReference type="ARBA" id="ARBA00023136"/>
    </source>
</evidence>
<feature type="transmembrane region" description="Helical" evidence="7">
    <location>
        <begin position="52"/>
        <end position="71"/>
    </location>
</feature>
<keyword evidence="3 7" id="KW-0812">Transmembrane</keyword>
<feature type="transmembrane region" description="Helical" evidence="7">
    <location>
        <begin position="136"/>
        <end position="161"/>
    </location>
</feature>
<accession>A0AAF0CLP1</accession>
<feature type="transmembrane region" description="Helical" evidence="7">
    <location>
        <begin position="452"/>
        <end position="474"/>
    </location>
</feature>
<keyword evidence="4" id="KW-0677">Repeat</keyword>
<evidence type="ECO:0000256" key="1">
    <source>
        <dbReference type="ARBA" id="ARBA00004141"/>
    </source>
</evidence>
<feature type="transmembrane region" description="Helical" evidence="7">
    <location>
        <begin position="27"/>
        <end position="45"/>
    </location>
</feature>
<feature type="transmembrane region" description="Helical" evidence="7">
    <location>
        <begin position="173"/>
        <end position="196"/>
    </location>
</feature>
<gene>
    <name evidence="9" type="ORF">PXH66_12195</name>
</gene>
<name>A0AAF0CLP1_9BACT</name>
<feature type="transmembrane region" description="Helical" evidence="7">
    <location>
        <begin position="424"/>
        <end position="440"/>
    </location>
</feature>
<dbReference type="PANTHER" id="PTHR43652">
    <property type="entry name" value="BASIC AMINO ACID ANTIPORTER YFCC-RELATED"/>
    <property type="match status" value="1"/>
</dbReference>
<evidence type="ECO:0000256" key="7">
    <source>
        <dbReference type="SAM" id="Phobius"/>
    </source>
</evidence>
<dbReference type="PROSITE" id="PS51202">
    <property type="entry name" value="RCK_C"/>
    <property type="match status" value="2"/>
</dbReference>
<dbReference type="InterPro" id="IPR006037">
    <property type="entry name" value="RCK_C"/>
</dbReference>
<dbReference type="AlphaFoldDB" id="A0AAF0CLP1"/>
<dbReference type="CDD" id="cd01115">
    <property type="entry name" value="SLC13_permease"/>
    <property type="match status" value="1"/>
</dbReference>
<feature type="transmembrane region" description="Helical" evidence="7">
    <location>
        <begin position="401"/>
        <end position="418"/>
    </location>
</feature>
<sequence>MTWDIVLIFILLALTLASFVWEKFPPDVTAMSLFAVLMLTGLLPADEALSVFSNPAPITVGAMFVLSAALVKCGLIDRVSGLVDRAGTLPYPIVILVMVAFVATLSAFINNTPVVVVFLPVVLGLARKMNLAPSKLLIPLSYAAVLGGTCTLVGTSTNLIVNGIATAHGERSFSLFELAWLGVPTAIMGGIYLAIVGKRVLPVREMLTDILTDEERREYITEAFVQPESALVGKTIADSGLKSARGVRVLEIVRNGIAIPFSRTETQLHAGDRMILSCRPHGIAHTRSMEGLDLVSDMKLGLEQIAAHEGSLVEAVVTPQSSLVGHSVRDVNFRQRFRLIAIALHRKGRNVREAIETLPIEPGDVLLMMGTDQAIDRLRNSDDLMLFDRARTPAKSTTGKMMIVIGVIAAVISAATFGLAPIETAAVTGCVVLLAAGIIKSKEAYAAVEWNLIFLIFGMLGMGLALERTGAAAWLATTLVEGVNLVGTTDHRAIIALATIYLTTMVLTEILSNNAIAALMAPIALRVAAELGVDPRPFIVAVTFAASAAFSTPIGYQTNTYVYGVGGYRFTDFLKIGLPMNALCFTVAVTVIPRIWPF</sequence>
<evidence type="ECO:0000313" key="10">
    <source>
        <dbReference type="Proteomes" id="UP001218638"/>
    </source>
</evidence>
<dbReference type="EMBL" id="CP119075">
    <property type="protein sequence ID" value="WED63093.1"/>
    <property type="molecule type" value="Genomic_DNA"/>
</dbReference>
<keyword evidence="2" id="KW-0813">Transport</keyword>
<dbReference type="FunFam" id="3.30.70.1450:FF:000009">
    <property type="entry name" value="SLC13 family permease"/>
    <property type="match status" value="1"/>
</dbReference>